<dbReference type="AlphaFoldDB" id="A0A4U0WVJ1"/>
<protein>
    <recommendedName>
        <fullName evidence="1">Protein kinase domain-containing protein</fullName>
    </recommendedName>
</protein>
<dbReference type="STRING" id="329884.A0A4U0WVJ1"/>
<feature type="domain" description="Protein kinase" evidence="1">
    <location>
        <begin position="1"/>
        <end position="300"/>
    </location>
</feature>
<proteinExistence type="predicted"/>
<dbReference type="Gene3D" id="1.10.510.10">
    <property type="entry name" value="Transferase(Phosphotransferase) domain 1"/>
    <property type="match status" value="1"/>
</dbReference>
<dbReference type="OrthoDB" id="3632252at2759"/>
<dbReference type="InterPro" id="IPR000719">
    <property type="entry name" value="Prot_kinase_dom"/>
</dbReference>
<sequence length="300" mass="33476">MRHGICVSSRYVWKVYCGLAYTEAQETDNGGWTVTSTRRPSGDGTVYPLFAVKQERITKDVSRQPILKPVHPNVTALHQIFYHDAIISFVYEEMDMTLSQVLSLPLHSRMTHPAMRHRMIGAILKQVVHGVDYIHNQLRIAHGELCMSNVQMCRNGVIKLANVGRCILHPTTDYQSDFTALSKLFDEVVSSLEEKPSSTPYLTIRGQLLEGSFAEIQQVLAVNPFMHVPTLTADQHGLLQIARYTDISSLALFAASQEVFGQDSGRTDLRDILTNCKLAIKAIQLIEQAGILGQNGIAEE</sequence>
<dbReference type="EMBL" id="NAJQ01000616">
    <property type="protein sequence ID" value="TKA66808.1"/>
    <property type="molecule type" value="Genomic_DNA"/>
</dbReference>
<reference evidence="2 3" key="1">
    <citation type="submission" date="2017-03" db="EMBL/GenBank/DDBJ databases">
        <title>Genomes of endolithic fungi from Antarctica.</title>
        <authorList>
            <person name="Coleine C."/>
            <person name="Masonjones S."/>
            <person name="Stajich J.E."/>
        </authorList>
    </citation>
    <scope>NUCLEOTIDE SEQUENCE [LARGE SCALE GENOMIC DNA]</scope>
    <source>
        <strain evidence="2 3">CCFEE 5184</strain>
    </source>
</reference>
<dbReference type="SUPFAM" id="SSF56112">
    <property type="entry name" value="Protein kinase-like (PK-like)"/>
    <property type="match status" value="1"/>
</dbReference>
<dbReference type="PROSITE" id="PS50011">
    <property type="entry name" value="PROTEIN_KINASE_DOM"/>
    <property type="match status" value="1"/>
</dbReference>
<organism evidence="2 3">
    <name type="scientific">Friedmanniomyces simplex</name>
    <dbReference type="NCBI Taxonomy" id="329884"/>
    <lineage>
        <taxon>Eukaryota</taxon>
        <taxon>Fungi</taxon>
        <taxon>Dikarya</taxon>
        <taxon>Ascomycota</taxon>
        <taxon>Pezizomycotina</taxon>
        <taxon>Dothideomycetes</taxon>
        <taxon>Dothideomycetidae</taxon>
        <taxon>Mycosphaerellales</taxon>
        <taxon>Teratosphaeriaceae</taxon>
        <taxon>Friedmanniomyces</taxon>
    </lineage>
</organism>
<evidence type="ECO:0000313" key="3">
    <source>
        <dbReference type="Proteomes" id="UP000309340"/>
    </source>
</evidence>
<name>A0A4U0WVJ1_9PEZI</name>
<dbReference type="Proteomes" id="UP000309340">
    <property type="component" value="Unassembled WGS sequence"/>
</dbReference>
<dbReference type="InterPro" id="IPR011009">
    <property type="entry name" value="Kinase-like_dom_sf"/>
</dbReference>
<comment type="caution">
    <text evidence="2">The sequence shown here is derived from an EMBL/GenBank/DDBJ whole genome shotgun (WGS) entry which is preliminary data.</text>
</comment>
<gene>
    <name evidence="2" type="ORF">B0A55_11078</name>
</gene>
<dbReference type="GO" id="GO:0005524">
    <property type="term" value="F:ATP binding"/>
    <property type="evidence" value="ECO:0007669"/>
    <property type="project" value="InterPro"/>
</dbReference>
<dbReference type="GO" id="GO:0004672">
    <property type="term" value="F:protein kinase activity"/>
    <property type="evidence" value="ECO:0007669"/>
    <property type="project" value="InterPro"/>
</dbReference>
<evidence type="ECO:0000259" key="1">
    <source>
        <dbReference type="PROSITE" id="PS50011"/>
    </source>
</evidence>
<keyword evidence="3" id="KW-1185">Reference proteome</keyword>
<dbReference type="Pfam" id="PF00069">
    <property type="entry name" value="Pkinase"/>
    <property type="match status" value="1"/>
</dbReference>
<evidence type="ECO:0000313" key="2">
    <source>
        <dbReference type="EMBL" id="TKA66808.1"/>
    </source>
</evidence>
<accession>A0A4U0WVJ1</accession>